<evidence type="ECO:0000259" key="2">
    <source>
        <dbReference type="PROSITE" id="PS50828"/>
    </source>
</evidence>
<dbReference type="PROSITE" id="PS50828">
    <property type="entry name" value="SMR"/>
    <property type="match status" value="1"/>
</dbReference>
<dbReference type="SMART" id="SM00463">
    <property type="entry name" value="SMR"/>
    <property type="match status" value="1"/>
</dbReference>
<dbReference type="Proteomes" id="UP000718593">
    <property type="component" value="Unassembled WGS sequence"/>
</dbReference>
<dbReference type="InterPro" id="IPR036063">
    <property type="entry name" value="Smr_dom_sf"/>
</dbReference>
<dbReference type="EMBL" id="JABZMI010000133">
    <property type="protein sequence ID" value="MBF1164970.1"/>
    <property type="molecule type" value="Genomic_DNA"/>
</dbReference>
<evidence type="ECO:0000313" key="4">
    <source>
        <dbReference type="Proteomes" id="UP000718593"/>
    </source>
</evidence>
<evidence type="ECO:0000256" key="1">
    <source>
        <dbReference type="SAM" id="MobiDB-lite"/>
    </source>
</evidence>
<feature type="compositionally biased region" description="Polar residues" evidence="1">
    <location>
        <begin position="1"/>
        <end position="10"/>
    </location>
</feature>
<dbReference type="SUPFAM" id="SSF160443">
    <property type="entry name" value="SMR domain-like"/>
    <property type="match status" value="1"/>
</dbReference>
<name>A0A930FZL4_9RHOO</name>
<comment type="caution">
    <text evidence="3">The sequence shown here is derived from an EMBL/GenBank/DDBJ whole genome shotgun (WGS) entry which is preliminary data.</text>
</comment>
<organism evidence="3 4">
    <name type="scientific">Dechloromonas agitata</name>
    <dbReference type="NCBI Taxonomy" id="73030"/>
    <lineage>
        <taxon>Bacteria</taxon>
        <taxon>Pseudomonadati</taxon>
        <taxon>Pseudomonadota</taxon>
        <taxon>Betaproteobacteria</taxon>
        <taxon>Rhodocyclales</taxon>
        <taxon>Azonexaceae</taxon>
        <taxon>Dechloromonas</taxon>
    </lineage>
</organism>
<dbReference type="Gene3D" id="3.30.1370.110">
    <property type="match status" value="1"/>
</dbReference>
<dbReference type="InterPro" id="IPR002625">
    <property type="entry name" value="Smr_dom"/>
</dbReference>
<accession>A0A930FZL4</accession>
<reference evidence="3" key="1">
    <citation type="submission" date="2020-04" db="EMBL/GenBank/DDBJ databases">
        <title>Deep metagenomics examines the oral microbiome during advanced dental caries in children, revealing novel taxa and co-occurrences with host molecules.</title>
        <authorList>
            <person name="Baker J.L."/>
            <person name="Morton J.T."/>
            <person name="Dinis M."/>
            <person name="Alvarez R."/>
            <person name="Tran N.C."/>
            <person name="Knight R."/>
            <person name="Edlund A."/>
        </authorList>
    </citation>
    <scope>NUCLEOTIDE SEQUENCE</scope>
    <source>
        <strain evidence="3">JCVI_32_bin.24</strain>
    </source>
</reference>
<dbReference type="PANTHER" id="PTHR35562:SF2">
    <property type="entry name" value="DNA ENDONUCLEASE SMRA-RELATED"/>
    <property type="match status" value="1"/>
</dbReference>
<dbReference type="PANTHER" id="PTHR35562">
    <property type="entry name" value="DNA ENDONUCLEASE SMRA-RELATED"/>
    <property type="match status" value="1"/>
</dbReference>
<dbReference type="AlphaFoldDB" id="A0A930FZL4"/>
<protein>
    <submittedName>
        <fullName evidence="3">Smr/MutS family protein</fullName>
    </submittedName>
</protein>
<dbReference type="Pfam" id="PF01713">
    <property type="entry name" value="Smr"/>
    <property type="match status" value="1"/>
</dbReference>
<feature type="region of interest" description="Disordered" evidence="1">
    <location>
        <begin position="1"/>
        <end position="126"/>
    </location>
</feature>
<feature type="domain" description="Smr" evidence="2">
    <location>
        <begin position="216"/>
        <end position="297"/>
    </location>
</feature>
<gene>
    <name evidence="3" type="ORF">HXL68_08005</name>
</gene>
<sequence>MPNATSTTLGTKPANDQLKAGLRAAWKGRPESARTVSPAPTTARPPAVPLEPDNDAATFRAAIAGAQPLATDNRVQLGRPPSRRLPPRPSPTSRADSSTSPPLAPGDGLPSHWHREGTLPPRLPRDPDAAALAIAMHGVAPLPDCNRVALGTPPPAPRPRQFLKDERAALHESLHGQIGLQDRLEGGDEPHYLRPGLSANVLRDLRRGRWVTQAELDLHGLNRDEARQQLADFLAECLHDGRRCVRIIHGKGHGSPQKLSVLRQLVRGWLAQRQEILAYCQARPHDGGEGALIVLLRAAKK</sequence>
<proteinExistence type="predicted"/>
<evidence type="ECO:0000313" key="3">
    <source>
        <dbReference type="EMBL" id="MBF1164970.1"/>
    </source>
</evidence>
<feature type="compositionally biased region" description="Low complexity" evidence="1">
    <location>
        <begin position="33"/>
        <end position="45"/>
    </location>
</feature>
<feature type="compositionally biased region" description="Basic and acidic residues" evidence="1">
    <location>
        <begin position="113"/>
        <end position="126"/>
    </location>
</feature>